<sequence>MKDVQEKVSIVIPTYNRAELLKEAVKSLQNQTYGNIEIIIVDDCSVDGTEETVKSIGDSRITYLKHEVNKGGGEARNTGIRHASGEYIGFLDSDDQWEPDKLAKQMAVFQKQTDVGVVYTGMKVYQGDYLVKEVIPKYQGGLLSKLIESNCIYTTSSILVKRPLLKEAGGFDSSLPSCQDWDLYIRLAQITRFGFVEDSSVLYYLHPGERISTNVDSVIRGHMQIYHNYKELAKEQGKDTFQKFSIKIAKTIFRVGMIKQDKDTINLARRILVDGLARTESTGKNLMLYGTTFMNRRVLLFMYRQFEKINSGNYPVPGKRKLIFK</sequence>
<gene>
    <name evidence="2" type="ORF">DFR62_0732</name>
</gene>
<dbReference type="OrthoDB" id="396512at2"/>
<keyword evidence="2" id="KW-0808">Transferase</keyword>
<dbReference type="Proteomes" id="UP000280791">
    <property type="component" value="Unassembled WGS sequence"/>
</dbReference>
<dbReference type="InterPro" id="IPR001173">
    <property type="entry name" value="Glyco_trans_2-like"/>
</dbReference>
<dbReference type="PANTHER" id="PTHR43685">
    <property type="entry name" value="GLYCOSYLTRANSFERASE"/>
    <property type="match status" value="1"/>
</dbReference>
<dbReference type="Gene3D" id="3.90.550.10">
    <property type="entry name" value="Spore Coat Polysaccharide Biosynthesis Protein SpsA, Chain A"/>
    <property type="match status" value="1"/>
</dbReference>
<organism evidence="2 3">
    <name type="scientific">Planococcus citreus</name>
    <dbReference type="NCBI Taxonomy" id="1373"/>
    <lineage>
        <taxon>Bacteria</taxon>
        <taxon>Bacillati</taxon>
        <taxon>Bacillota</taxon>
        <taxon>Bacilli</taxon>
        <taxon>Bacillales</taxon>
        <taxon>Caryophanaceae</taxon>
        <taxon>Planococcus</taxon>
    </lineage>
</organism>
<feature type="domain" description="Glycosyltransferase 2-like" evidence="1">
    <location>
        <begin position="9"/>
        <end position="139"/>
    </location>
</feature>
<dbReference type="Pfam" id="PF00535">
    <property type="entry name" value="Glycos_transf_2"/>
    <property type="match status" value="1"/>
</dbReference>
<evidence type="ECO:0000313" key="2">
    <source>
        <dbReference type="EMBL" id="RLJ90588.1"/>
    </source>
</evidence>
<protein>
    <submittedName>
        <fullName evidence="2">Glycosyltransferase involved in cell wall biosynthesis</fullName>
    </submittedName>
</protein>
<comment type="caution">
    <text evidence="2">The sequence shown here is derived from an EMBL/GenBank/DDBJ whole genome shotgun (WGS) entry which is preliminary data.</text>
</comment>
<dbReference type="GO" id="GO:0016740">
    <property type="term" value="F:transferase activity"/>
    <property type="evidence" value="ECO:0007669"/>
    <property type="project" value="UniProtKB-KW"/>
</dbReference>
<reference evidence="2 3" key="1">
    <citation type="submission" date="2018-10" db="EMBL/GenBank/DDBJ databases">
        <title>Genomic Encyclopedia of Type Strains, Phase IV (KMG-IV): sequencing the most valuable type-strain genomes for metagenomic binning, comparative biology and taxonomic classification.</title>
        <authorList>
            <person name="Goeker M."/>
        </authorList>
    </citation>
    <scope>NUCLEOTIDE SEQUENCE [LARGE SCALE GENOMIC DNA]</scope>
    <source>
        <strain evidence="2 3">DSM 20549</strain>
    </source>
</reference>
<dbReference type="InterPro" id="IPR029044">
    <property type="entry name" value="Nucleotide-diphossugar_trans"/>
</dbReference>
<dbReference type="EMBL" id="RCCP01000001">
    <property type="protein sequence ID" value="RLJ90588.1"/>
    <property type="molecule type" value="Genomic_DNA"/>
</dbReference>
<dbReference type="InterPro" id="IPR050834">
    <property type="entry name" value="Glycosyltransf_2"/>
</dbReference>
<proteinExistence type="predicted"/>
<dbReference type="SUPFAM" id="SSF53448">
    <property type="entry name" value="Nucleotide-diphospho-sugar transferases"/>
    <property type="match status" value="1"/>
</dbReference>
<dbReference type="PANTHER" id="PTHR43685:SF2">
    <property type="entry name" value="GLYCOSYLTRANSFERASE 2-LIKE DOMAIN-CONTAINING PROTEIN"/>
    <property type="match status" value="1"/>
</dbReference>
<dbReference type="AlphaFoldDB" id="A0A497YHY5"/>
<dbReference type="CDD" id="cd00761">
    <property type="entry name" value="Glyco_tranf_GTA_type"/>
    <property type="match status" value="1"/>
</dbReference>
<evidence type="ECO:0000259" key="1">
    <source>
        <dbReference type="Pfam" id="PF00535"/>
    </source>
</evidence>
<keyword evidence="3" id="KW-1185">Reference proteome</keyword>
<dbReference type="RefSeq" id="WP_121298087.1">
    <property type="nucleotide sequence ID" value="NZ_QBEW01000068.1"/>
</dbReference>
<name>A0A497YHY5_9BACL</name>
<evidence type="ECO:0000313" key="3">
    <source>
        <dbReference type="Proteomes" id="UP000280791"/>
    </source>
</evidence>
<accession>A0A497YHY5</accession>